<evidence type="ECO:0000259" key="1">
    <source>
        <dbReference type="Pfam" id="PF22936"/>
    </source>
</evidence>
<dbReference type="InterPro" id="IPR054722">
    <property type="entry name" value="PolX-like_BBD"/>
</dbReference>
<keyword evidence="3" id="KW-1185">Reference proteome</keyword>
<evidence type="ECO:0000313" key="3">
    <source>
        <dbReference type="Proteomes" id="UP000499080"/>
    </source>
</evidence>
<dbReference type="Pfam" id="PF22936">
    <property type="entry name" value="Pol_BBD"/>
    <property type="match status" value="1"/>
</dbReference>
<sequence>MVEVINSEKVEVTGVGDIVLFLHEDDEGPRNITLSNVLYVPKLGRDLFSIGRIEEKGFKVEFLNGEAKVIGKNGETVLTAKRKERLHIIKENKSSVYITD</sequence>
<accession>A0A4Y2R094</accession>
<organism evidence="2 3">
    <name type="scientific">Araneus ventricosus</name>
    <name type="common">Orbweaver spider</name>
    <name type="synonym">Epeira ventricosa</name>
    <dbReference type="NCBI Taxonomy" id="182803"/>
    <lineage>
        <taxon>Eukaryota</taxon>
        <taxon>Metazoa</taxon>
        <taxon>Ecdysozoa</taxon>
        <taxon>Arthropoda</taxon>
        <taxon>Chelicerata</taxon>
        <taxon>Arachnida</taxon>
        <taxon>Araneae</taxon>
        <taxon>Araneomorphae</taxon>
        <taxon>Entelegynae</taxon>
        <taxon>Araneoidea</taxon>
        <taxon>Araneidae</taxon>
        <taxon>Araneus</taxon>
    </lineage>
</organism>
<evidence type="ECO:0000313" key="2">
    <source>
        <dbReference type="EMBL" id="GBN69032.1"/>
    </source>
</evidence>
<comment type="caution">
    <text evidence="2">The sequence shown here is derived from an EMBL/GenBank/DDBJ whole genome shotgun (WGS) entry which is preliminary data.</text>
</comment>
<feature type="domain" description="Retrovirus-related Pol polyprotein from transposon TNT 1-94-like beta-barrel" evidence="1">
    <location>
        <begin position="2"/>
        <end position="58"/>
    </location>
</feature>
<proteinExistence type="predicted"/>
<dbReference type="EMBL" id="BGPR01015388">
    <property type="protein sequence ID" value="GBN69032.1"/>
    <property type="molecule type" value="Genomic_DNA"/>
</dbReference>
<dbReference type="AlphaFoldDB" id="A0A4Y2R094"/>
<gene>
    <name evidence="2" type="ORF">AVEN_262397_1</name>
</gene>
<name>A0A4Y2R094_ARAVE</name>
<protein>
    <recommendedName>
        <fullName evidence="1">Retrovirus-related Pol polyprotein from transposon TNT 1-94-like beta-barrel domain-containing protein</fullName>
    </recommendedName>
</protein>
<dbReference type="OrthoDB" id="8029976at2759"/>
<reference evidence="2 3" key="1">
    <citation type="journal article" date="2019" name="Sci. Rep.">
        <title>Orb-weaving spider Araneus ventricosus genome elucidates the spidroin gene catalogue.</title>
        <authorList>
            <person name="Kono N."/>
            <person name="Nakamura H."/>
            <person name="Ohtoshi R."/>
            <person name="Moran D.A.P."/>
            <person name="Shinohara A."/>
            <person name="Yoshida Y."/>
            <person name="Fujiwara M."/>
            <person name="Mori M."/>
            <person name="Tomita M."/>
            <person name="Arakawa K."/>
        </authorList>
    </citation>
    <scope>NUCLEOTIDE SEQUENCE [LARGE SCALE GENOMIC DNA]</scope>
</reference>
<dbReference type="Proteomes" id="UP000499080">
    <property type="component" value="Unassembled WGS sequence"/>
</dbReference>